<name>A0ACC1BMD4_9ROSI</name>
<comment type="caution">
    <text evidence="1">The sequence shown here is derived from an EMBL/GenBank/DDBJ whole genome shotgun (WGS) entry which is preliminary data.</text>
</comment>
<evidence type="ECO:0000313" key="1">
    <source>
        <dbReference type="EMBL" id="KAJ0100123.1"/>
    </source>
</evidence>
<dbReference type="Proteomes" id="UP001164250">
    <property type="component" value="Chromosome 4"/>
</dbReference>
<gene>
    <name evidence="1" type="ORF">Patl1_21042</name>
</gene>
<reference evidence="2" key="1">
    <citation type="journal article" date="2023" name="G3 (Bethesda)">
        <title>Genome assembly and association tests identify interacting loci associated with vigor, precocity, and sex in interspecific pistachio rootstocks.</title>
        <authorList>
            <person name="Palmer W."/>
            <person name="Jacygrad E."/>
            <person name="Sagayaradj S."/>
            <person name="Cavanaugh K."/>
            <person name="Han R."/>
            <person name="Bertier L."/>
            <person name="Beede B."/>
            <person name="Kafkas S."/>
            <person name="Golino D."/>
            <person name="Preece J."/>
            <person name="Michelmore R."/>
        </authorList>
    </citation>
    <scope>NUCLEOTIDE SEQUENCE [LARGE SCALE GENOMIC DNA]</scope>
</reference>
<proteinExistence type="predicted"/>
<protein>
    <submittedName>
        <fullName evidence="1">Uncharacterized protein</fullName>
    </submittedName>
</protein>
<accession>A0ACC1BMD4</accession>
<keyword evidence="2" id="KW-1185">Reference proteome</keyword>
<organism evidence="1 2">
    <name type="scientific">Pistacia atlantica</name>
    <dbReference type="NCBI Taxonomy" id="434234"/>
    <lineage>
        <taxon>Eukaryota</taxon>
        <taxon>Viridiplantae</taxon>
        <taxon>Streptophyta</taxon>
        <taxon>Embryophyta</taxon>
        <taxon>Tracheophyta</taxon>
        <taxon>Spermatophyta</taxon>
        <taxon>Magnoliopsida</taxon>
        <taxon>eudicotyledons</taxon>
        <taxon>Gunneridae</taxon>
        <taxon>Pentapetalae</taxon>
        <taxon>rosids</taxon>
        <taxon>malvids</taxon>
        <taxon>Sapindales</taxon>
        <taxon>Anacardiaceae</taxon>
        <taxon>Pistacia</taxon>
    </lineage>
</organism>
<sequence length="74" mass="8144">MFLFAFLTKLSKGAAYNPLTVLAAAASGDFSRFLFNVGARIPAQVSSFCYWNKKYFVLGLNSELGSNRLSIILD</sequence>
<dbReference type="EMBL" id="CM047900">
    <property type="protein sequence ID" value="KAJ0100123.1"/>
    <property type="molecule type" value="Genomic_DNA"/>
</dbReference>
<evidence type="ECO:0000313" key="2">
    <source>
        <dbReference type="Proteomes" id="UP001164250"/>
    </source>
</evidence>